<accession>A0A0G1CCM8</accession>
<name>A0A0G1CCM8_9BACT</name>
<organism evidence="2 3">
    <name type="scientific">Candidatus Gottesmanbacteria bacterium GW2011_GWA1_43_11</name>
    <dbReference type="NCBI Taxonomy" id="1618436"/>
    <lineage>
        <taxon>Bacteria</taxon>
        <taxon>Candidatus Gottesmaniibacteriota</taxon>
    </lineage>
</organism>
<feature type="domain" description="PD-(D/E)XK endonuclease-like" evidence="1">
    <location>
        <begin position="79"/>
        <end position="213"/>
    </location>
</feature>
<protein>
    <recommendedName>
        <fullName evidence="1">PD-(D/E)XK endonuclease-like domain-containing protein</fullName>
    </recommendedName>
</protein>
<evidence type="ECO:0000313" key="2">
    <source>
        <dbReference type="EMBL" id="KKS83425.1"/>
    </source>
</evidence>
<dbReference type="Gene3D" id="3.90.320.10">
    <property type="match status" value="1"/>
</dbReference>
<evidence type="ECO:0000259" key="1">
    <source>
        <dbReference type="Pfam" id="PF12705"/>
    </source>
</evidence>
<sequence length="229" mass="25747">MADKNTTFKLSPSDFAYLWQDCKFCYYQKVKFGISHSGVFPAMFGRINSLLQNSIMGMNLKDIHPDLPSGIIEIQEGFMKSQPVNGTNCYISGRFDILSKLEDGTNAIIDFKITTPVEEKIQKYASQLQAYKFALENPERGGKPLKITKMGVVSINPEEMKLTNGKVVFTNKPTWHPVEDDEASFYEMIKEISTVLNGDLPAPSETCNLCVYRAKFAFPAAENAEELPF</sequence>
<dbReference type="AlphaFoldDB" id="A0A0G1CCM8"/>
<dbReference type="InterPro" id="IPR038726">
    <property type="entry name" value="PDDEXK_AddAB-type"/>
</dbReference>
<dbReference type="EMBL" id="LCFB01000040">
    <property type="protein sequence ID" value="KKS83425.1"/>
    <property type="molecule type" value="Genomic_DNA"/>
</dbReference>
<comment type="caution">
    <text evidence="2">The sequence shown here is derived from an EMBL/GenBank/DDBJ whole genome shotgun (WGS) entry which is preliminary data.</text>
</comment>
<evidence type="ECO:0000313" key="3">
    <source>
        <dbReference type="Proteomes" id="UP000034543"/>
    </source>
</evidence>
<dbReference type="Pfam" id="PF12705">
    <property type="entry name" value="PDDEXK_1"/>
    <property type="match status" value="1"/>
</dbReference>
<reference evidence="2 3" key="1">
    <citation type="journal article" date="2015" name="Nature">
        <title>rRNA introns, odd ribosomes, and small enigmatic genomes across a large radiation of phyla.</title>
        <authorList>
            <person name="Brown C.T."/>
            <person name="Hug L.A."/>
            <person name="Thomas B.C."/>
            <person name="Sharon I."/>
            <person name="Castelle C.J."/>
            <person name="Singh A."/>
            <person name="Wilkins M.J."/>
            <person name="Williams K.H."/>
            <person name="Banfield J.F."/>
        </authorList>
    </citation>
    <scope>NUCLEOTIDE SEQUENCE [LARGE SCALE GENOMIC DNA]</scope>
</reference>
<dbReference type="InterPro" id="IPR011604">
    <property type="entry name" value="PDDEXK-like_dom_sf"/>
</dbReference>
<dbReference type="Proteomes" id="UP000034543">
    <property type="component" value="Unassembled WGS sequence"/>
</dbReference>
<proteinExistence type="predicted"/>
<gene>
    <name evidence="2" type="ORF">UV59_C0040G0022</name>
</gene>